<name>A0A927H8B3_9BACL</name>
<dbReference type="Pfam" id="PF06452">
    <property type="entry name" value="CBM9_1"/>
    <property type="match status" value="1"/>
</dbReference>
<dbReference type="PANTHER" id="PTHR46211:SF14">
    <property type="entry name" value="GLYCEROPHOSPHODIESTER PHOSPHODIESTERASE"/>
    <property type="match status" value="1"/>
</dbReference>
<dbReference type="PROSITE" id="PS51704">
    <property type="entry name" value="GP_PDE"/>
    <property type="match status" value="1"/>
</dbReference>
<dbReference type="PANTHER" id="PTHR46211">
    <property type="entry name" value="GLYCEROPHOSPHORYL DIESTER PHOSPHODIESTERASE"/>
    <property type="match status" value="1"/>
</dbReference>
<dbReference type="SUPFAM" id="SSF51695">
    <property type="entry name" value="PLC-like phosphodiesterases"/>
    <property type="match status" value="1"/>
</dbReference>
<dbReference type="GO" id="GO:0008081">
    <property type="term" value="F:phosphoric diester hydrolase activity"/>
    <property type="evidence" value="ECO:0007669"/>
    <property type="project" value="InterPro"/>
</dbReference>
<dbReference type="EMBL" id="JACXIY010000038">
    <property type="protein sequence ID" value="MBD2871895.1"/>
    <property type="molecule type" value="Genomic_DNA"/>
</dbReference>
<evidence type="ECO:0000313" key="4">
    <source>
        <dbReference type="Proteomes" id="UP000632125"/>
    </source>
</evidence>
<dbReference type="SUPFAM" id="SSF49344">
    <property type="entry name" value="CBD9-like"/>
    <property type="match status" value="1"/>
</dbReference>
<gene>
    <name evidence="3" type="ORF">IDH41_25270</name>
</gene>
<organism evidence="3 4">
    <name type="scientific">Paenibacillus arenilitoris</name>
    <dbReference type="NCBI Taxonomy" id="2772299"/>
    <lineage>
        <taxon>Bacteria</taxon>
        <taxon>Bacillati</taxon>
        <taxon>Bacillota</taxon>
        <taxon>Bacilli</taxon>
        <taxon>Bacillales</taxon>
        <taxon>Paenibacillaceae</taxon>
        <taxon>Paenibacillus</taxon>
    </lineage>
</organism>
<protein>
    <submittedName>
        <fullName evidence="3">DUF1080 domain-containing protein</fullName>
    </submittedName>
</protein>
<dbReference type="InterPro" id="IPR010496">
    <property type="entry name" value="AL/BT2_dom"/>
</dbReference>
<proteinExistence type="predicted"/>
<dbReference type="RefSeq" id="WP_190866114.1">
    <property type="nucleotide sequence ID" value="NZ_JACXIY010000038.1"/>
</dbReference>
<dbReference type="GO" id="GO:0016052">
    <property type="term" value="P:carbohydrate catabolic process"/>
    <property type="evidence" value="ECO:0007669"/>
    <property type="project" value="InterPro"/>
</dbReference>
<sequence length="1390" mass="152947">MRTTRKVTGWMLAFAMLCGMFNVQGTTVNAEESTAKSMTVQKTSTPPVIDGTTDESIWTVQEPMTVKIGEGNPDEAKFGLLWDNTYLYIAVNAADDKLVHNGTGYWFEQDNIGIFFDPSRHRSAPFVDSDMQIGIGFQPDTTTPSFNFGAAPNHANKDEKKILRAIQKTDAGWTGEIAVPWDMLNFDPVTAKELGFEIGVTDRDDAAAPGPTQMWSAYNTTSFWNDTTGYGSLILEDSGPVSGQISDVLLEDNFDGYQSGETPANWISDVNAGSSPITVSKAEDGSGSLLFDGNAAGRQARISAPVQWDNYTVEADVTFEGVLNSGRWASLMFRGASSGKQPYNQMAVRQNGAYEIAYRKPDNSWSVPVSGTWGKPLDLNQTYSWKVRVFGRNVKLYIKASDEASYTLLTDKTLSAELLERGKVGFQADQSKVRFDNLKVTRIHALSLEAAVPESLEALTGPAEVAFTAHYSDGIVESVPADQVKLYSSDESITKIVNNKLYPVKAGQAVIKAIYGNAEVQRQITVTPSTTGAQIVSLKHAEGYVLADTGKEIDPAALTFQAEFNDLTSGTVRGDALTWTSESLSVTVENGKLNVLDKGVHWVTAQGGSATVKLLVVAKAPADSEYVLYEENFDQLAEGSMPMDWKRIEGTSPALASVTAGSFILDARTSPDNPSRVLLPGYLSLFGNYTIEADMTHLAANDAARWHSIMYRVQNGNYPYYQMAVRQNASAVNGVEFAERTPANAWNVPDKGAFTESIAPDKMYHYTVKAHGNRVQQWINDKLVVDTDAASAYSKGAIGLQANGSKAKVDNVRVTLLQEQLPPMPADRFVHVAEPHTGISLAPSVIANIESKEQWNRLTDDKAASLPATVILHLNKDLFVTEGKGRKTIGSLDEVLQSMNNRMIPAFYVEDQVTVTQLAEYLKSAGLEDAFVISDKADLVRMTREAYPIVRGIVDFGLKGKIDRLTAEQLMEIRRTTNRGLAKIALLPQKAATAEQTVYLQERLITVWAMEEEKKEDEQQLALHRLITSGVNGIVTDAPEKAVSALGVYNHGTTLIRKPLIIGHRGIPSLAPENTMEGFKLAYEKGADMIENDIFISKDGHLVIMHDSTLNRTTTGTGNVEDYTLEQLKTFKANKQFPETYPDAGIPTLAEVFDEFKDKDVLHFVEIKSYKPETVDALVKLIKEKDVEDQVAVISFSDQQLKRLGEQMPEMSMGFLTGGYANEASVNKSLRETLKVIQSLNTTFNTSYPGVGPKFMEAAKHRGITLWPWTFRDLNETMNYYARGTHGLTTDYAQWASDWPAELKPEMPEYKLKANKALELSAIVKTHIGTESKVTPEIVVIDGNEKVKVEGNKVTGLKKGKVYVLLRYTASLDAARQYDLYTVPVIITVQ</sequence>
<dbReference type="Gene3D" id="3.20.20.190">
    <property type="entry name" value="Phosphatidylinositol (PI) phosphodiesterase"/>
    <property type="match status" value="2"/>
</dbReference>
<dbReference type="Gene3D" id="2.60.120.560">
    <property type="entry name" value="Exo-inulinase, domain 1"/>
    <property type="match status" value="2"/>
</dbReference>
<dbReference type="GO" id="GO:0006629">
    <property type="term" value="P:lipid metabolic process"/>
    <property type="evidence" value="ECO:0007669"/>
    <property type="project" value="InterPro"/>
</dbReference>
<evidence type="ECO:0000313" key="3">
    <source>
        <dbReference type="EMBL" id="MBD2871895.1"/>
    </source>
</evidence>
<dbReference type="InterPro" id="IPR030395">
    <property type="entry name" value="GP_PDE_dom"/>
</dbReference>
<feature type="signal peptide" evidence="1">
    <location>
        <begin position="1"/>
        <end position="25"/>
    </location>
</feature>
<dbReference type="Proteomes" id="UP000632125">
    <property type="component" value="Unassembled WGS sequence"/>
</dbReference>
<keyword evidence="4" id="KW-1185">Reference proteome</keyword>
<dbReference type="Gene3D" id="2.60.40.1080">
    <property type="match status" value="1"/>
</dbReference>
<dbReference type="Pfam" id="PF03009">
    <property type="entry name" value="GDPD"/>
    <property type="match status" value="1"/>
</dbReference>
<dbReference type="Pfam" id="PF06439">
    <property type="entry name" value="3keto-disac_hyd"/>
    <property type="match status" value="1"/>
</dbReference>
<dbReference type="InterPro" id="IPR017946">
    <property type="entry name" value="PLC-like_Pdiesterase_TIM-brl"/>
</dbReference>
<comment type="caution">
    <text evidence="3">The sequence shown here is derived from an EMBL/GenBank/DDBJ whole genome shotgun (WGS) entry which is preliminary data.</text>
</comment>
<keyword evidence="1" id="KW-0732">Signal</keyword>
<dbReference type="GO" id="GO:0004553">
    <property type="term" value="F:hydrolase activity, hydrolyzing O-glycosyl compounds"/>
    <property type="evidence" value="ECO:0007669"/>
    <property type="project" value="InterPro"/>
</dbReference>
<accession>A0A927H8B3</accession>
<dbReference type="Gene3D" id="2.60.40.1190">
    <property type="match status" value="1"/>
</dbReference>
<evidence type="ECO:0000259" key="2">
    <source>
        <dbReference type="PROSITE" id="PS51704"/>
    </source>
</evidence>
<feature type="domain" description="GP-PDE" evidence="2">
    <location>
        <begin position="1059"/>
        <end position="1300"/>
    </location>
</feature>
<evidence type="ECO:0000256" key="1">
    <source>
        <dbReference type="SAM" id="SignalP"/>
    </source>
</evidence>
<reference evidence="3" key="1">
    <citation type="submission" date="2020-09" db="EMBL/GenBank/DDBJ databases">
        <title>A novel bacterium of genus Paenibacillus, isolated from South China Sea.</title>
        <authorList>
            <person name="Huang H."/>
            <person name="Mo K."/>
            <person name="Hu Y."/>
        </authorList>
    </citation>
    <scope>NUCLEOTIDE SEQUENCE</scope>
    <source>
        <strain evidence="3">IB182493</strain>
    </source>
</reference>
<feature type="chain" id="PRO_5039610697" evidence="1">
    <location>
        <begin position="26"/>
        <end position="1390"/>
    </location>
</feature>
<dbReference type="GO" id="GO:0030246">
    <property type="term" value="F:carbohydrate binding"/>
    <property type="evidence" value="ECO:0007669"/>
    <property type="project" value="InterPro"/>
</dbReference>
<dbReference type="InterPro" id="IPR010502">
    <property type="entry name" value="Carb-bd_dom_fam9"/>
</dbReference>